<dbReference type="VEuPathDB" id="AmoebaDB:ACA1_164150"/>
<feature type="region of interest" description="Disordered" evidence="4">
    <location>
        <begin position="713"/>
        <end position="827"/>
    </location>
</feature>
<evidence type="ECO:0000256" key="3">
    <source>
        <dbReference type="PROSITE-ProRule" id="PRU10038"/>
    </source>
</evidence>
<dbReference type="PANTHER" id="PTHR48081:SF8">
    <property type="entry name" value="ALPHA_BETA HYDROLASE FOLD-3 DOMAIN-CONTAINING PROTEIN-RELATED"/>
    <property type="match status" value="1"/>
</dbReference>
<feature type="region of interest" description="Disordered" evidence="4">
    <location>
        <begin position="338"/>
        <end position="381"/>
    </location>
</feature>
<feature type="compositionally biased region" description="Basic and acidic residues" evidence="4">
    <location>
        <begin position="306"/>
        <end position="315"/>
    </location>
</feature>
<dbReference type="Proteomes" id="UP000011083">
    <property type="component" value="Unassembled WGS sequence"/>
</dbReference>
<organism evidence="6 7">
    <name type="scientific">Acanthamoeba castellanii (strain ATCC 30010 / Neff)</name>
    <dbReference type="NCBI Taxonomy" id="1257118"/>
    <lineage>
        <taxon>Eukaryota</taxon>
        <taxon>Amoebozoa</taxon>
        <taxon>Discosea</taxon>
        <taxon>Longamoebia</taxon>
        <taxon>Centramoebida</taxon>
        <taxon>Acanthamoebidae</taxon>
        <taxon>Acanthamoeba</taxon>
    </lineage>
</organism>
<dbReference type="AlphaFoldDB" id="L8GTY4"/>
<comment type="similarity">
    <text evidence="1">Belongs to the 'GDXG' lipolytic enzyme family.</text>
</comment>
<dbReference type="GeneID" id="14916161"/>
<dbReference type="KEGG" id="acan:ACA1_164150"/>
<dbReference type="Pfam" id="PF07859">
    <property type="entry name" value="Abhydrolase_3"/>
    <property type="match status" value="2"/>
</dbReference>
<dbReference type="RefSeq" id="XP_004337579.1">
    <property type="nucleotide sequence ID" value="XM_004337531.1"/>
</dbReference>
<dbReference type="SUPFAM" id="SSF53474">
    <property type="entry name" value="alpha/beta-Hydrolases"/>
    <property type="match status" value="2"/>
</dbReference>
<feature type="region of interest" description="Disordered" evidence="4">
    <location>
        <begin position="520"/>
        <end position="606"/>
    </location>
</feature>
<feature type="active site" evidence="3">
    <location>
        <position position="251"/>
    </location>
</feature>
<feature type="domain" description="Alpha/beta hydrolase fold-3" evidence="5">
    <location>
        <begin position="610"/>
        <end position="670"/>
    </location>
</feature>
<feature type="region of interest" description="Disordered" evidence="4">
    <location>
        <begin position="1"/>
        <end position="24"/>
    </location>
</feature>
<evidence type="ECO:0000313" key="7">
    <source>
        <dbReference type="Proteomes" id="UP000011083"/>
    </source>
</evidence>
<dbReference type="PROSITE" id="PS01174">
    <property type="entry name" value="LIPASE_GDXG_SER"/>
    <property type="match status" value="1"/>
</dbReference>
<evidence type="ECO:0000256" key="2">
    <source>
        <dbReference type="ARBA" id="ARBA00022801"/>
    </source>
</evidence>
<evidence type="ECO:0000256" key="4">
    <source>
        <dbReference type="SAM" id="MobiDB-lite"/>
    </source>
</evidence>
<name>L8GTY4_ACACF</name>
<feature type="compositionally biased region" description="Basic and acidic residues" evidence="4">
    <location>
        <begin position="536"/>
        <end position="552"/>
    </location>
</feature>
<dbReference type="InterPro" id="IPR013094">
    <property type="entry name" value="AB_hydrolase_3"/>
</dbReference>
<gene>
    <name evidence="6" type="ORF">ACA1_164150</name>
</gene>
<dbReference type="PANTHER" id="PTHR48081">
    <property type="entry name" value="AB HYDROLASE SUPERFAMILY PROTEIN C4A8.06C"/>
    <property type="match status" value="1"/>
</dbReference>
<evidence type="ECO:0000259" key="5">
    <source>
        <dbReference type="Pfam" id="PF07859"/>
    </source>
</evidence>
<feature type="compositionally biased region" description="Basic and acidic residues" evidence="4">
    <location>
        <begin position="762"/>
        <end position="773"/>
    </location>
</feature>
<accession>L8GTY4</accession>
<feature type="domain" description="Alpha/beta hydrolase fold-3" evidence="5">
    <location>
        <begin position="173"/>
        <end position="267"/>
    </location>
</feature>
<feature type="compositionally biased region" description="Basic residues" evidence="4">
    <location>
        <begin position="1"/>
        <end position="11"/>
    </location>
</feature>
<feature type="compositionally biased region" description="Low complexity" evidence="4">
    <location>
        <begin position="777"/>
        <end position="790"/>
    </location>
</feature>
<dbReference type="OrthoDB" id="17005at2759"/>
<proteinExistence type="inferred from homology"/>
<dbReference type="InterPro" id="IPR050300">
    <property type="entry name" value="GDXG_lipolytic_enzyme"/>
</dbReference>
<feature type="compositionally biased region" description="Low complexity" evidence="4">
    <location>
        <begin position="714"/>
        <end position="726"/>
    </location>
</feature>
<sequence>MRFGKHKKVKKKEVAANSAGDEKDRARAAMEAQYKRKPKPFYFRKNALLASCAVKSLFLLPRRFKRGPIYPSYTKRLEVYYRSVMKVADHHYLLSWEDLRNLYPVPRTPKDSYLRKVTLPCGLRGEFVCWVPKREAREIRKREEEYERLKARHEKEGAELPEESPYFRNKPTIMFLHGGGFCIGTVPSYRAWCWKLSKLLGGMQFFLPDYTLSPEVTFPVALQQCWKAYLWILNPKGGGIPADRLILAGDSAGGNLTLSLLYVIRQVRLEKERSELQKHRERRLSLSASGGGSFTTRSVDNQQHQQQREWEKGPVERWIEKEREREEVVTSEAVEKVLQTRRQQQKSKESGDSGDDDAAEADKTSEQRWPASDMTESQHRAWERRTLASDDKFMSKHQLPFELADDERDVFPPTPLAAVLLSPWVDLRSYPQPEKFRPYHIGLRFVQGYLNLQPSDYPFTKKKERQLRRPLRGGLRAQSQERHATREKDRVRLKWVKKRWERKYLKQILYEELRLRQVDRDERRQARRRHESLASLRDEEHAAERERSRTDLHASAAADRGVGTSAGGNGDAERWRGQTMEEEEEERRRRRGDVQEELSDERGKERNKTSIYSPYISPVYGDLLGLPPLLITGGDVEPLWEDIRTIHHKAVEQGVEAELYVGHHMNHDFQFFFNVMPHPEVQRFFTHVKDWLEQRMNIRRAHEADLVRRHSLVTSATTSTTPGAGPHTQPSPDHARAATDPVDMSPPPSPAMKEAEPAGARLVDEQLTRRPTAEEPTYAAKDVTTTTTTTPKKKKKKMATTTTGEGEVKVTVLPGKPPVGLFGPEPLDDEEEDLEALYAVRTPPYPV</sequence>
<dbReference type="EMBL" id="KB008026">
    <property type="protein sequence ID" value="ELR15566.1"/>
    <property type="molecule type" value="Genomic_DNA"/>
</dbReference>
<dbReference type="GO" id="GO:0016787">
    <property type="term" value="F:hydrolase activity"/>
    <property type="evidence" value="ECO:0007669"/>
    <property type="project" value="UniProtKB-KW"/>
</dbReference>
<feature type="compositionally biased region" description="Low complexity" evidence="4">
    <location>
        <begin position="799"/>
        <end position="812"/>
    </location>
</feature>
<reference evidence="6 7" key="1">
    <citation type="journal article" date="2013" name="Genome Biol.">
        <title>Genome of Acanthamoeba castellanii highlights extensive lateral gene transfer and early evolution of tyrosine kinase signaling.</title>
        <authorList>
            <person name="Clarke M."/>
            <person name="Lohan A.J."/>
            <person name="Liu B."/>
            <person name="Lagkouvardos I."/>
            <person name="Roy S."/>
            <person name="Zafar N."/>
            <person name="Bertelli C."/>
            <person name="Schilde C."/>
            <person name="Kianianmomeni A."/>
            <person name="Burglin T.R."/>
            <person name="Frech C."/>
            <person name="Turcotte B."/>
            <person name="Kopec K.O."/>
            <person name="Synnott J.M."/>
            <person name="Choo C."/>
            <person name="Paponov I."/>
            <person name="Finkler A."/>
            <person name="Soon Heng Tan C."/>
            <person name="Hutchins A.P."/>
            <person name="Weinmeier T."/>
            <person name="Rattei T."/>
            <person name="Chu J.S."/>
            <person name="Gimenez G."/>
            <person name="Irimia M."/>
            <person name="Rigden D.J."/>
            <person name="Fitzpatrick D.A."/>
            <person name="Lorenzo-Morales J."/>
            <person name="Bateman A."/>
            <person name="Chiu C.H."/>
            <person name="Tang P."/>
            <person name="Hegemann P."/>
            <person name="Fromm H."/>
            <person name="Raoult D."/>
            <person name="Greub G."/>
            <person name="Miranda-Saavedra D."/>
            <person name="Chen N."/>
            <person name="Nash P."/>
            <person name="Ginger M.L."/>
            <person name="Horn M."/>
            <person name="Schaap P."/>
            <person name="Caler L."/>
            <person name="Loftus B."/>
        </authorList>
    </citation>
    <scope>NUCLEOTIDE SEQUENCE [LARGE SCALE GENOMIC DNA]</scope>
    <source>
        <strain evidence="6 7">Neff</strain>
    </source>
</reference>
<keyword evidence="7" id="KW-1185">Reference proteome</keyword>
<dbReference type="InterPro" id="IPR033140">
    <property type="entry name" value="Lipase_GDXG_put_SER_AS"/>
</dbReference>
<dbReference type="STRING" id="1257118.L8GTY4"/>
<feature type="compositionally biased region" description="Polar residues" evidence="4">
    <location>
        <begin position="294"/>
        <end position="305"/>
    </location>
</feature>
<keyword evidence="2 6" id="KW-0378">Hydrolase</keyword>
<evidence type="ECO:0000313" key="6">
    <source>
        <dbReference type="EMBL" id="ELR15566.1"/>
    </source>
</evidence>
<protein>
    <submittedName>
        <fullName evidence="6">Alpha/beta hydrolase fold domain containing protein</fullName>
    </submittedName>
</protein>
<feature type="region of interest" description="Disordered" evidence="4">
    <location>
        <begin position="280"/>
        <end position="315"/>
    </location>
</feature>
<dbReference type="Gene3D" id="3.40.50.1820">
    <property type="entry name" value="alpha/beta hydrolase"/>
    <property type="match status" value="2"/>
</dbReference>
<dbReference type="InterPro" id="IPR029058">
    <property type="entry name" value="AB_hydrolase_fold"/>
</dbReference>
<evidence type="ECO:0000256" key="1">
    <source>
        <dbReference type="ARBA" id="ARBA00010515"/>
    </source>
</evidence>